<name>A0A2H1YKI8_9FLAO</name>
<gene>
    <name evidence="13" type="primary">maeB</name>
    <name evidence="13" type="ORF">TNO020_70308</name>
</gene>
<dbReference type="PANTHER" id="PTHR43237">
    <property type="entry name" value="NADP-DEPENDENT MALIC ENZYME"/>
    <property type="match status" value="1"/>
</dbReference>
<feature type="domain" description="Malic enzyme N-terminal" evidence="12">
    <location>
        <begin position="19"/>
        <end position="152"/>
    </location>
</feature>
<dbReference type="GO" id="GO:0051287">
    <property type="term" value="F:NAD binding"/>
    <property type="evidence" value="ECO:0007669"/>
    <property type="project" value="InterPro"/>
</dbReference>
<dbReference type="SUPFAM" id="SSF53223">
    <property type="entry name" value="Aminoacid dehydrogenase-like, N-terminal domain"/>
    <property type="match status" value="1"/>
</dbReference>
<dbReference type="Gene3D" id="3.40.50.10380">
    <property type="entry name" value="Malic enzyme, N-terminal domain"/>
    <property type="match status" value="1"/>
</dbReference>
<feature type="binding site" evidence="10">
    <location>
        <position position="287"/>
    </location>
    <ligand>
        <name>a divalent metal cation</name>
        <dbReference type="ChEBI" id="CHEBI:60240"/>
    </ligand>
</feature>
<dbReference type="InterPro" id="IPR002505">
    <property type="entry name" value="PTA_PTB"/>
</dbReference>
<keyword evidence="7" id="KW-0511">Multifunctional enzyme</keyword>
<dbReference type="PIRSF" id="PIRSF036684">
    <property type="entry name" value="ME_PTA"/>
    <property type="match status" value="1"/>
</dbReference>
<feature type="binding site" evidence="9">
    <location>
        <position position="138"/>
    </location>
    <ligand>
        <name>a divalent metal cation</name>
        <dbReference type="ChEBI" id="CHEBI:60240"/>
    </ligand>
</feature>
<evidence type="ECO:0000256" key="8">
    <source>
        <dbReference type="PIRSR" id="PIRSR036684-1"/>
    </source>
</evidence>
<comment type="cofactor">
    <cofactor evidence="1">
        <name>Mn(2+)</name>
        <dbReference type="ChEBI" id="CHEBI:29035"/>
    </cofactor>
</comment>
<evidence type="ECO:0000256" key="7">
    <source>
        <dbReference type="ARBA" id="ARBA00023268"/>
    </source>
</evidence>
<dbReference type="InterPro" id="IPR045213">
    <property type="entry name" value="Malic_NAD-bd_bact_type"/>
</dbReference>
<evidence type="ECO:0000256" key="2">
    <source>
        <dbReference type="ARBA" id="ARBA00001946"/>
    </source>
</evidence>
<dbReference type="EC" id="1.1.1.40" evidence="13"/>
<dbReference type="InterPro" id="IPR036291">
    <property type="entry name" value="NAD(P)-bd_dom_sf"/>
</dbReference>
<proteinExistence type="inferred from homology"/>
<organism evidence="13 14">
    <name type="scientific">Tenacibaculum piscium</name>
    <dbReference type="NCBI Taxonomy" id="1458515"/>
    <lineage>
        <taxon>Bacteria</taxon>
        <taxon>Pseudomonadati</taxon>
        <taxon>Bacteroidota</taxon>
        <taxon>Flavobacteriia</taxon>
        <taxon>Flavobacteriales</taxon>
        <taxon>Flavobacteriaceae</taxon>
        <taxon>Tenacibaculum</taxon>
    </lineage>
</organism>
<evidence type="ECO:0000259" key="11">
    <source>
        <dbReference type="SMART" id="SM00919"/>
    </source>
</evidence>
<dbReference type="GO" id="GO:0046872">
    <property type="term" value="F:metal ion binding"/>
    <property type="evidence" value="ECO:0007669"/>
    <property type="project" value="UniProtKB-KW"/>
</dbReference>
<feature type="binding site" evidence="10">
    <location>
        <begin position="77"/>
        <end position="84"/>
    </location>
    <ligand>
        <name>NADP(+)</name>
        <dbReference type="ChEBI" id="CHEBI:58349"/>
    </ligand>
</feature>
<dbReference type="GeneID" id="86943590"/>
<dbReference type="Pfam" id="PF00390">
    <property type="entry name" value="malic"/>
    <property type="match status" value="1"/>
</dbReference>
<dbReference type="InterPro" id="IPR012188">
    <property type="entry name" value="ME_PTA"/>
</dbReference>
<protein>
    <submittedName>
        <fullName evidence="13">NADP-dependent malic enzyme</fullName>
        <ecNumber evidence="13">1.1.1.40</ecNumber>
    </submittedName>
</protein>
<dbReference type="Gene3D" id="3.40.50.720">
    <property type="entry name" value="NAD(P)-binding Rossmann-like Domain"/>
    <property type="match status" value="1"/>
</dbReference>
<dbReference type="AlphaFoldDB" id="A0A2H1YKI8"/>
<evidence type="ECO:0000256" key="6">
    <source>
        <dbReference type="ARBA" id="ARBA00023002"/>
    </source>
</evidence>
<feature type="binding site" evidence="10">
    <location>
        <position position="163"/>
    </location>
    <ligand>
        <name>a divalent metal cation</name>
        <dbReference type="ChEBI" id="CHEBI:60240"/>
    </ligand>
</feature>
<dbReference type="Gene3D" id="3.40.50.10950">
    <property type="match status" value="1"/>
</dbReference>
<dbReference type="InterPro" id="IPR037062">
    <property type="entry name" value="Malic_N_dom_sf"/>
</dbReference>
<dbReference type="FunFam" id="3.40.50.720:FF:000095">
    <property type="entry name" value="NADP-dependent malic enzyme"/>
    <property type="match status" value="1"/>
</dbReference>
<evidence type="ECO:0000256" key="5">
    <source>
        <dbReference type="ARBA" id="ARBA00022723"/>
    </source>
</evidence>
<reference evidence="14" key="1">
    <citation type="submission" date="2017-11" db="EMBL/GenBank/DDBJ databases">
        <authorList>
            <person name="Duchaud E."/>
        </authorList>
    </citation>
    <scope>NUCLEOTIDE SEQUENCE [LARGE SCALE GENOMIC DNA]</scope>
    <source>
        <strain evidence="14">Tenacibaculum sp. TNO020</strain>
    </source>
</reference>
<dbReference type="GO" id="GO:0016746">
    <property type="term" value="F:acyltransferase activity"/>
    <property type="evidence" value="ECO:0007669"/>
    <property type="project" value="InterPro"/>
</dbReference>
<keyword evidence="14" id="KW-1185">Reference proteome</keyword>
<feature type="domain" description="Malic enzyme NAD-binding" evidence="11">
    <location>
        <begin position="164"/>
        <end position="400"/>
    </location>
</feature>
<dbReference type="InterPro" id="IPR051674">
    <property type="entry name" value="Malate_Decarboxylase"/>
</dbReference>
<dbReference type="EMBL" id="OENF01000042">
    <property type="protein sequence ID" value="SOS75998.1"/>
    <property type="molecule type" value="Genomic_DNA"/>
</dbReference>
<feature type="active site" description="Proton acceptor" evidence="8">
    <location>
        <position position="95"/>
    </location>
</feature>
<keyword evidence="10" id="KW-0521">NADP</keyword>
<comment type="similarity">
    <text evidence="4">In the C-terminal section; belongs to the phosphate acetyltransferase and butyryltransferase family.</text>
</comment>
<dbReference type="Proteomes" id="UP000234211">
    <property type="component" value="Unassembled WGS sequence"/>
</dbReference>
<dbReference type="GO" id="GO:0006108">
    <property type="term" value="P:malate metabolic process"/>
    <property type="evidence" value="ECO:0007669"/>
    <property type="project" value="InterPro"/>
</dbReference>
<evidence type="ECO:0000256" key="3">
    <source>
        <dbReference type="ARBA" id="ARBA00007686"/>
    </source>
</evidence>
<dbReference type="Pfam" id="PF03949">
    <property type="entry name" value="Malic_M"/>
    <property type="match status" value="1"/>
</dbReference>
<dbReference type="GO" id="GO:0004473">
    <property type="term" value="F:malate dehydrogenase (decarboxylating) (NADP+) activity"/>
    <property type="evidence" value="ECO:0007669"/>
    <property type="project" value="UniProtKB-EC"/>
</dbReference>
<dbReference type="SUPFAM" id="SSF53659">
    <property type="entry name" value="Isocitrate/Isopropylmalate dehydrogenase-like"/>
    <property type="match status" value="1"/>
</dbReference>
<dbReference type="InterPro" id="IPR042113">
    <property type="entry name" value="P_AcTrfase_dom1"/>
</dbReference>
<comment type="cofactor">
    <cofactor evidence="2">
        <name>Mg(2+)</name>
        <dbReference type="ChEBI" id="CHEBI:18420"/>
    </cofactor>
</comment>
<sequence>MSDSRKRREALLYHAKPKPGKIAVVPTKKYATQHDLSLAYSPGVAAPCLEIAKDKKNVYKYTAKGNLVAVISNGTAVLGLGNIGAEASKPVMEGKGLLFKIFADIDVFDIEVDTTDVDKFVETVKAIAPTFGGINLEDIKAPEAFEIERRLIEELDIPVMHDDQHGTAIISTAALKNAIEIIGKNIADVKIVVNGAGAAAISCTRLYLALGAKRENVVMCDSKGVIRKDRDDLSSQKAEFATDKDLHTLEEAMHNADVFIGLSKGNIVTPAMLLAMAKDPIVFAMANPDPEIEYQTAVDTRDDIIMATGRSDHPNQVNNVLGFPFIFRGALDVRATKINEEMKMAAVHALADLAKKSVPEQVNIVYDEVSLSFGREYIIPKPFDPRLIYEIPPAIAKAAMESGVAQEPITDWQAYREELMDRSGSGSKEIRLLHNRAKKDPKRVVFAEADQIDVLKAAQRVSDEKIAIPILLGRKDVILELKEELGFDADVLIIDPKTDEQTDTRNRYATTFWKTRQRKGITFLEAQKWMRERNYFAAMMVNTGEADALITGYSRSYASVVKPMLELIEKDKGVTRVAATNMMLTKQGPMFLADTTININPTAKDLAKITQLTSVLAKMFGMTPHIAMLGFSNFGSSKAESSVKIREAVAYIHRHHPNVIVDGELQADFALNPELLAKEFPFSKLNGKRPNILIFPNLESANITYKLMKQLDGVESVGPILLGMSKPVHILQLGASVDEMVNMAAVAVVDAQNKERKNKQS</sequence>
<keyword evidence="6 13" id="KW-0560">Oxidoreductase</keyword>
<dbReference type="SUPFAM" id="SSF51735">
    <property type="entry name" value="NAD(P)-binding Rossmann-fold domains"/>
    <property type="match status" value="1"/>
</dbReference>
<comment type="similarity">
    <text evidence="3">In the N-terminal section; belongs to the malic enzymes family.</text>
</comment>
<dbReference type="PANTHER" id="PTHR43237:SF4">
    <property type="entry name" value="NADP-DEPENDENT MALIC ENZYME"/>
    <property type="match status" value="1"/>
</dbReference>
<evidence type="ECO:0000256" key="10">
    <source>
        <dbReference type="PIRSR" id="PIRSR036684-3"/>
    </source>
</evidence>
<keyword evidence="5 9" id="KW-0479">Metal-binding</keyword>
<dbReference type="InterPro" id="IPR042112">
    <property type="entry name" value="P_AcTrfase_dom2"/>
</dbReference>
<dbReference type="Pfam" id="PF01515">
    <property type="entry name" value="PTA_PTB"/>
    <property type="match status" value="1"/>
</dbReference>
<evidence type="ECO:0000256" key="4">
    <source>
        <dbReference type="ARBA" id="ARBA00008756"/>
    </source>
</evidence>
<dbReference type="CDD" id="cd05311">
    <property type="entry name" value="NAD_bind_2_malic_enz"/>
    <property type="match status" value="1"/>
</dbReference>
<dbReference type="FunFam" id="3.40.50.10380:FF:000003">
    <property type="entry name" value="NADP-dependent malic enzyme"/>
    <property type="match status" value="1"/>
</dbReference>
<dbReference type="InterPro" id="IPR046346">
    <property type="entry name" value="Aminoacid_DH-like_N_sf"/>
</dbReference>
<evidence type="ECO:0000313" key="14">
    <source>
        <dbReference type="Proteomes" id="UP000234211"/>
    </source>
</evidence>
<dbReference type="SMART" id="SM00919">
    <property type="entry name" value="Malic_M"/>
    <property type="match status" value="1"/>
</dbReference>
<feature type="binding site" evidence="9">
    <location>
        <position position="137"/>
    </location>
    <ligand>
        <name>a divalent metal cation</name>
        <dbReference type="ChEBI" id="CHEBI:60240"/>
    </ligand>
</feature>
<evidence type="ECO:0000259" key="12">
    <source>
        <dbReference type="SMART" id="SM01274"/>
    </source>
</evidence>
<accession>A0A2H1YKI8</accession>
<evidence type="ECO:0000256" key="1">
    <source>
        <dbReference type="ARBA" id="ARBA00001936"/>
    </source>
</evidence>
<dbReference type="RefSeq" id="WP_101918614.1">
    <property type="nucleotide sequence ID" value="NZ_JAFMUR010000002.1"/>
</dbReference>
<evidence type="ECO:0000313" key="13">
    <source>
        <dbReference type="EMBL" id="SOS75998.1"/>
    </source>
</evidence>
<dbReference type="InterPro" id="IPR012302">
    <property type="entry name" value="Malic_NAD-bd"/>
</dbReference>
<dbReference type="SMART" id="SM01274">
    <property type="entry name" value="malic"/>
    <property type="match status" value="1"/>
</dbReference>
<dbReference type="Gene3D" id="3.40.50.10750">
    <property type="entry name" value="Isocitrate/Isopropylmalate dehydrogenase-like"/>
    <property type="match status" value="1"/>
</dbReference>
<dbReference type="InterPro" id="IPR012301">
    <property type="entry name" value="Malic_N_dom"/>
</dbReference>
<evidence type="ECO:0000256" key="9">
    <source>
        <dbReference type="PIRSR" id="PIRSR036684-2"/>
    </source>
</evidence>
<dbReference type="OrthoDB" id="9805787at2"/>